<evidence type="ECO:0000256" key="1">
    <source>
        <dbReference type="SAM" id="Phobius"/>
    </source>
</evidence>
<feature type="transmembrane region" description="Helical" evidence="1">
    <location>
        <begin position="6"/>
        <end position="24"/>
    </location>
</feature>
<keyword evidence="1" id="KW-0472">Membrane</keyword>
<dbReference type="EMBL" id="LAZR01009901">
    <property type="protein sequence ID" value="KKM69983.1"/>
    <property type="molecule type" value="Genomic_DNA"/>
</dbReference>
<sequence length="53" mass="5866">MITILLVAILAVQIVTFVVVYVGTNFTSRAWRLPLIGKPLQAVVQKVLRKSSN</sequence>
<evidence type="ECO:0000313" key="2">
    <source>
        <dbReference type="EMBL" id="KKM69983.1"/>
    </source>
</evidence>
<gene>
    <name evidence="2" type="ORF">LCGC14_1445330</name>
</gene>
<reference evidence="2" key="1">
    <citation type="journal article" date="2015" name="Nature">
        <title>Complex archaea that bridge the gap between prokaryotes and eukaryotes.</title>
        <authorList>
            <person name="Spang A."/>
            <person name="Saw J.H."/>
            <person name="Jorgensen S.L."/>
            <person name="Zaremba-Niedzwiedzka K."/>
            <person name="Martijn J."/>
            <person name="Lind A.E."/>
            <person name="van Eijk R."/>
            <person name="Schleper C."/>
            <person name="Guy L."/>
            <person name="Ettema T.J."/>
        </authorList>
    </citation>
    <scope>NUCLEOTIDE SEQUENCE</scope>
</reference>
<dbReference type="AlphaFoldDB" id="A0A0F9JK40"/>
<keyword evidence="1" id="KW-1133">Transmembrane helix</keyword>
<protein>
    <submittedName>
        <fullName evidence="2">Uncharacterized protein</fullName>
    </submittedName>
</protein>
<name>A0A0F9JK40_9ZZZZ</name>
<accession>A0A0F9JK40</accession>
<organism evidence="2">
    <name type="scientific">marine sediment metagenome</name>
    <dbReference type="NCBI Taxonomy" id="412755"/>
    <lineage>
        <taxon>unclassified sequences</taxon>
        <taxon>metagenomes</taxon>
        <taxon>ecological metagenomes</taxon>
    </lineage>
</organism>
<proteinExistence type="predicted"/>
<keyword evidence="1" id="KW-0812">Transmembrane</keyword>
<comment type="caution">
    <text evidence="2">The sequence shown here is derived from an EMBL/GenBank/DDBJ whole genome shotgun (WGS) entry which is preliminary data.</text>
</comment>